<dbReference type="KEGG" id="teq:TEQUI_0141"/>
<dbReference type="InterPro" id="IPR010258">
    <property type="entry name" value="Conjugal_tfr_TrbG/VirB9/CagX"/>
</dbReference>
<evidence type="ECO:0000313" key="4">
    <source>
        <dbReference type="EMBL" id="ADU91097.1"/>
    </source>
</evidence>
<accession>A0A654KFA0</accession>
<evidence type="ECO:0000313" key="5">
    <source>
        <dbReference type="Proteomes" id="UP000007472"/>
    </source>
</evidence>
<sequence length="270" mass="30832">MKYFLSTFVAFILLIAGNAYALVIPQGGKGDGRIQTAFYTPTQVYNIKASIGRAVLIQFEEDEYLDEEMGLLGMGDATAWNVAVKANNVLFKPLSENPDTNLIVNTNKRTYAFELSVLPKGKQMDTYVLRFTYPKKQMISRDEELRDQVSKEFANKSVNVKRMNQNYWGYGDDELAPTALYDDGRFTYFEFDNNKDLPNIYKIMPDGTEMLLNFTVKGNTLIVHQLNKEFYLRLGTKVLGIVNKGFDVNGRFNYHGTGNETDVRVLREKN</sequence>
<dbReference type="Pfam" id="PF03524">
    <property type="entry name" value="CagX"/>
    <property type="match status" value="1"/>
</dbReference>
<organism evidence="4 5">
    <name type="scientific">Taylorella equigenitalis (strain MCE9)</name>
    <dbReference type="NCBI Taxonomy" id="937774"/>
    <lineage>
        <taxon>Bacteria</taxon>
        <taxon>Pseudomonadati</taxon>
        <taxon>Pseudomonadota</taxon>
        <taxon>Betaproteobacteria</taxon>
        <taxon>Burkholderiales</taxon>
        <taxon>Alcaligenaceae</taxon>
        <taxon>Taylorella</taxon>
    </lineage>
</organism>
<dbReference type="CDD" id="cd06911">
    <property type="entry name" value="VirB9_CagX_TrbG"/>
    <property type="match status" value="1"/>
</dbReference>
<evidence type="ECO:0000256" key="2">
    <source>
        <dbReference type="ARBA" id="ARBA00022729"/>
    </source>
</evidence>
<dbReference type="AlphaFoldDB" id="A0A654KFA0"/>
<dbReference type="InterPro" id="IPR038161">
    <property type="entry name" value="VirB9/CagX/TrbG_C_sf"/>
</dbReference>
<keyword evidence="2 3" id="KW-0732">Signal</keyword>
<name>A0A654KFA0_TAYEM</name>
<feature type="signal peptide" evidence="3">
    <location>
        <begin position="1"/>
        <end position="21"/>
    </location>
</feature>
<dbReference type="NCBIfam" id="TIGR02781">
    <property type="entry name" value="VirB9"/>
    <property type="match status" value="1"/>
</dbReference>
<dbReference type="Proteomes" id="UP000007472">
    <property type="component" value="Chromosome"/>
</dbReference>
<proteinExistence type="inferred from homology"/>
<evidence type="ECO:0000256" key="3">
    <source>
        <dbReference type="SAM" id="SignalP"/>
    </source>
</evidence>
<dbReference type="InterPro" id="IPR033645">
    <property type="entry name" value="VirB9/CagX/TrbG_C"/>
</dbReference>
<reference evidence="4 5" key="1">
    <citation type="journal article" date="2011" name="J. Bacteriol.">
        <title>Genome sequence of Taylorella equigenitalis MCE9, the causative agent of contagious equine metritis.</title>
        <authorList>
            <person name="Hebert L."/>
            <person name="Moumen B."/>
            <person name="Duquesne F."/>
            <person name="Breuil M.F."/>
            <person name="Laugier C."/>
            <person name="Batto J.M."/>
            <person name="Renault P."/>
            <person name="Petry S."/>
        </authorList>
    </citation>
    <scope>NUCLEOTIDE SEQUENCE [LARGE SCALE GENOMIC DNA]</scope>
    <source>
        <strain evidence="4 5">MCE9</strain>
    </source>
</reference>
<feature type="chain" id="PRO_5025062052" evidence="3">
    <location>
        <begin position="22"/>
        <end position="270"/>
    </location>
</feature>
<dbReference type="EMBL" id="CP002456">
    <property type="protein sequence ID" value="ADU91097.1"/>
    <property type="molecule type" value="Genomic_DNA"/>
</dbReference>
<evidence type="ECO:0000256" key="1">
    <source>
        <dbReference type="ARBA" id="ARBA00006135"/>
    </source>
</evidence>
<protein>
    <submittedName>
        <fullName evidence="4">Conjugal transfer-like protein</fullName>
    </submittedName>
</protein>
<dbReference type="Gene3D" id="2.60.40.2500">
    <property type="match status" value="1"/>
</dbReference>
<comment type="similarity">
    <text evidence="1">Belongs to the TrbG/VirB9 family.</text>
</comment>
<gene>
    <name evidence="4" type="ordered locus">TEQUI_0141</name>
</gene>
<dbReference type="InterPro" id="IPR014148">
    <property type="entry name" value="VirB9"/>
</dbReference>